<organism evidence="2 3">
    <name type="scientific">Hallella bergensis DSM 17361</name>
    <dbReference type="NCBI Taxonomy" id="585502"/>
    <lineage>
        <taxon>Bacteria</taxon>
        <taxon>Pseudomonadati</taxon>
        <taxon>Bacteroidota</taxon>
        <taxon>Bacteroidia</taxon>
        <taxon>Bacteroidales</taxon>
        <taxon>Prevotellaceae</taxon>
        <taxon>Hallella</taxon>
    </lineage>
</organism>
<evidence type="ECO:0000313" key="3">
    <source>
        <dbReference type="Proteomes" id="UP000003160"/>
    </source>
</evidence>
<evidence type="ECO:0000256" key="1">
    <source>
        <dbReference type="SAM" id="Phobius"/>
    </source>
</evidence>
<feature type="transmembrane region" description="Helical" evidence="1">
    <location>
        <begin position="6"/>
        <end position="25"/>
    </location>
</feature>
<sequence length="43" mass="5060">MLYILSFIAAMAWRLCAKFVVLFILTTPDLEHYQKPCVICFHI</sequence>
<dbReference type="Proteomes" id="UP000003160">
    <property type="component" value="Unassembled WGS sequence"/>
</dbReference>
<keyword evidence="1" id="KW-0812">Transmembrane</keyword>
<protein>
    <submittedName>
        <fullName evidence="2">Uncharacterized protein</fullName>
    </submittedName>
</protein>
<dbReference type="AlphaFoldDB" id="D1PTB4"/>
<dbReference type="HOGENOM" id="CLU_3237577_0_0_10"/>
<name>D1PTB4_9BACT</name>
<proteinExistence type="predicted"/>
<comment type="caution">
    <text evidence="2">The sequence shown here is derived from an EMBL/GenBank/DDBJ whole genome shotgun (WGS) entry which is preliminary data.</text>
</comment>
<accession>D1PTB4</accession>
<reference evidence="2 3" key="1">
    <citation type="submission" date="2009-10" db="EMBL/GenBank/DDBJ databases">
        <authorList>
            <person name="Qin X."/>
            <person name="Bachman B."/>
            <person name="Battles P."/>
            <person name="Bell A."/>
            <person name="Bess C."/>
            <person name="Bickham C."/>
            <person name="Chaboub L."/>
            <person name="Chen D."/>
            <person name="Coyle M."/>
            <person name="Deiros D.R."/>
            <person name="Dinh H."/>
            <person name="Forbes L."/>
            <person name="Fowler G."/>
            <person name="Francisco L."/>
            <person name="Fu Q."/>
            <person name="Gubbala S."/>
            <person name="Hale W."/>
            <person name="Han Y."/>
            <person name="Hemphill L."/>
            <person name="Highlander S.K."/>
            <person name="Hirani K."/>
            <person name="Hogues M."/>
            <person name="Jackson L."/>
            <person name="Jakkamsetti A."/>
            <person name="Javaid M."/>
            <person name="Jiang H."/>
            <person name="Korchina V."/>
            <person name="Kovar C."/>
            <person name="Lara F."/>
            <person name="Lee S."/>
            <person name="Mata R."/>
            <person name="Mathew T."/>
            <person name="Moen C."/>
            <person name="Morales K."/>
            <person name="Munidasa M."/>
            <person name="Nazareth L."/>
            <person name="Ngo R."/>
            <person name="Nguyen L."/>
            <person name="Okwuonu G."/>
            <person name="Ongeri F."/>
            <person name="Patil S."/>
            <person name="Petrosino J."/>
            <person name="Pham C."/>
            <person name="Pham P."/>
            <person name="Pu L.-L."/>
            <person name="Puazo M."/>
            <person name="Raj R."/>
            <person name="Reid J."/>
            <person name="Rouhana J."/>
            <person name="Saada N."/>
            <person name="Shang Y."/>
            <person name="Simmons D."/>
            <person name="Thornton R."/>
            <person name="Warren J."/>
            <person name="Weissenberger G."/>
            <person name="Zhang J."/>
            <person name="Zhang L."/>
            <person name="Zhou C."/>
            <person name="Zhu D."/>
            <person name="Muzny D."/>
            <person name="Worley K."/>
            <person name="Gibbs R."/>
        </authorList>
    </citation>
    <scope>NUCLEOTIDE SEQUENCE [LARGE SCALE GENOMIC DNA]</scope>
    <source>
        <strain evidence="2 3">DSM 17361</strain>
    </source>
</reference>
<dbReference type="EMBL" id="ACKS01000013">
    <property type="protein sequence ID" value="EFA45376.1"/>
    <property type="molecule type" value="Genomic_DNA"/>
</dbReference>
<gene>
    <name evidence="2" type="ORF">HMPREF0645_0199</name>
</gene>
<evidence type="ECO:0000313" key="2">
    <source>
        <dbReference type="EMBL" id="EFA45376.1"/>
    </source>
</evidence>
<keyword evidence="3" id="KW-1185">Reference proteome</keyword>
<keyword evidence="1" id="KW-0472">Membrane</keyword>
<keyword evidence="1" id="KW-1133">Transmembrane helix</keyword>